<evidence type="ECO:0000256" key="1">
    <source>
        <dbReference type="ARBA" id="ARBA00022490"/>
    </source>
</evidence>
<feature type="compositionally biased region" description="Basic and acidic residues" evidence="10">
    <location>
        <begin position="418"/>
        <end position="428"/>
    </location>
</feature>
<comment type="function">
    <text evidence="9">Couples transcription and DNA repair by recognizing RNA polymerase (RNAP) stalled at DNA lesions. Mediates ATP-dependent release of RNAP and its truncated transcript from the DNA, and recruitment of nucleotide excision repair machinery to the damaged site.</text>
</comment>
<dbReference type="InterPro" id="IPR011545">
    <property type="entry name" value="DEAD/DEAH_box_helicase_dom"/>
</dbReference>
<dbReference type="SUPFAM" id="SSF143517">
    <property type="entry name" value="TRCF domain-like"/>
    <property type="match status" value="1"/>
</dbReference>
<dbReference type="Gene3D" id="3.30.2060.10">
    <property type="entry name" value="Penicillin-binding protein 1b domain"/>
    <property type="match status" value="1"/>
</dbReference>
<feature type="domain" description="Helicase ATP-binding" evidence="11">
    <location>
        <begin position="658"/>
        <end position="819"/>
    </location>
</feature>
<dbReference type="Pfam" id="PF17757">
    <property type="entry name" value="UvrB_inter"/>
    <property type="match status" value="1"/>
</dbReference>
<dbReference type="Pfam" id="PF00270">
    <property type="entry name" value="DEAD"/>
    <property type="match status" value="1"/>
</dbReference>
<protein>
    <recommendedName>
        <fullName evidence="9">Transcription-repair-coupling factor</fullName>
        <shortName evidence="9">TRCF</shortName>
        <ecNumber evidence="9">3.6.4.-</ecNumber>
    </recommendedName>
</protein>
<dbReference type="PROSITE" id="PS51192">
    <property type="entry name" value="HELICASE_ATP_BIND_1"/>
    <property type="match status" value="1"/>
</dbReference>
<dbReference type="CDD" id="cd17991">
    <property type="entry name" value="DEXHc_TRCF"/>
    <property type="match status" value="1"/>
</dbReference>
<dbReference type="SUPFAM" id="SSF141259">
    <property type="entry name" value="CarD-like"/>
    <property type="match status" value="1"/>
</dbReference>
<proteinExistence type="inferred from homology"/>
<dbReference type="GO" id="GO:0005524">
    <property type="term" value="F:ATP binding"/>
    <property type="evidence" value="ECO:0007669"/>
    <property type="project" value="UniProtKB-UniRule"/>
</dbReference>
<keyword evidence="6 9" id="KW-0067">ATP-binding</keyword>
<comment type="similarity">
    <text evidence="9">In the C-terminal section; belongs to the helicase family. RecG subfamily.</text>
</comment>
<dbReference type="Gene3D" id="2.40.10.170">
    <property type="match status" value="1"/>
</dbReference>
<feature type="compositionally biased region" description="Basic and acidic residues" evidence="10">
    <location>
        <begin position="1202"/>
        <end position="1217"/>
    </location>
</feature>
<dbReference type="HAMAP" id="MF_00969">
    <property type="entry name" value="TRCF"/>
    <property type="match status" value="1"/>
</dbReference>
<feature type="region of interest" description="Disordered" evidence="10">
    <location>
        <begin position="411"/>
        <end position="460"/>
    </location>
</feature>
<evidence type="ECO:0000256" key="8">
    <source>
        <dbReference type="ARBA" id="ARBA00023204"/>
    </source>
</evidence>
<keyword evidence="2 9" id="KW-0547">Nucleotide-binding</keyword>
<keyword evidence="4 9" id="KW-0378">Hydrolase</keyword>
<gene>
    <name evidence="9" type="primary">mfd</name>
    <name evidence="13" type="ORF">BHAMNSH16_02960</name>
</gene>
<dbReference type="GO" id="GO:0005737">
    <property type="term" value="C:cytoplasm"/>
    <property type="evidence" value="ECO:0007669"/>
    <property type="project" value="UniProtKB-SubCell"/>
</dbReference>
<evidence type="ECO:0000256" key="6">
    <source>
        <dbReference type="ARBA" id="ARBA00022840"/>
    </source>
</evidence>
<dbReference type="PROSITE" id="PS51194">
    <property type="entry name" value="HELICASE_CTER"/>
    <property type="match status" value="1"/>
</dbReference>
<dbReference type="SMART" id="SM00490">
    <property type="entry name" value="HELICc"/>
    <property type="match status" value="1"/>
</dbReference>
<dbReference type="InterPro" id="IPR036101">
    <property type="entry name" value="CarD-like/TRCF_RID_sf"/>
</dbReference>
<accession>A0AAC9XJS2</accession>
<dbReference type="InterPro" id="IPR005118">
    <property type="entry name" value="TRCF_C"/>
</dbReference>
<dbReference type="Gene3D" id="3.40.50.11180">
    <property type="match status" value="1"/>
</dbReference>
<dbReference type="InterPro" id="IPR027417">
    <property type="entry name" value="P-loop_NTPase"/>
</dbReference>
<comment type="subcellular location">
    <subcellularLocation>
        <location evidence="9">Cytoplasm</location>
    </subcellularLocation>
</comment>
<evidence type="ECO:0000256" key="4">
    <source>
        <dbReference type="ARBA" id="ARBA00022801"/>
    </source>
</evidence>
<dbReference type="PANTHER" id="PTHR47964">
    <property type="entry name" value="ATP-DEPENDENT DNA HELICASE HOMOLOG RECG, CHLOROPLASTIC"/>
    <property type="match status" value="1"/>
</dbReference>
<evidence type="ECO:0000256" key="9">
    <source>
        <dbReference type="HAMAP-Rule" id="MF_00969"/>
    </source>
</evidence>
<dbReference type="SMART" id="SM01058">
    <property type="entry name" value="CarD_TRCF"/>
    <property type="match status" value="1"/>
</dbReference>
<dbReference type="GO" id="GO:0003678">
    <property type="term" value="F:DNA helicase activity"/>
    <property type="evidence" value="ECO:0007669"/>
    <property type="project" value="TreeGrafter"/>
</dbReference>
<keyword evidence="1 9" id="KW-0963">Cytoplasm</keyword>
<evidence type="ECO:0000256" key="3">
    <source>
        <dbReference type="ARBA" id="ARBA00022763"/>
    </source>
</evidence>
<keyword evidence="3 9" id="KW-0227">DNA damage</keyword>
<feature type="compositionally biased region" description="Basic residues" evidence="10">
    <location>
        <begin position="1229"/>
        <end position="1249"/>
    </location>
</feature>
<dbReference type="InterPro" id="IPR047112">
    <property type="entry name" value="RecG/Mfd"/>
</dbReference>
<name>A0AAC9XJS2_9SPIR</name>
<dbReference type="SUPFAM" id="SSF52540">
    <property type="entry name" value="P-loop containing nucleoside triphosphate hydrolases"/>
    <property type="match status" value="2"/>
</dbReference>
<keyword evidence="8 9" id="KW-0234">DNA repair</keyword>
<dbReference type="GO" id="GO:0016787">
    <property type="term" value="F:hydrolase activity"/>
    <property type="evidence" value="ECO:0007669"/>
    <property type="project" value="UniProtKB-KW"/>
</dbReference>
<dbReference type="EMBL" id="CP019914">
    <property type="protein sequence ID" value="ASJ20666.1"/>
    <property type="molecule type" value="Genomic_DNA"/>
</dbReference>
<dbReference type="InterPro" id="IPR004576">
    <property type="entry name" value="Mfd"/>
</dbReference>
<dbReference type="SMART" id="SM00487">
    <property type="entry name" value="DEXDc"/>
    <property type="match status" value="1"/>
</dbReference>
<dbReference type="InterPro" id="IPR014001">
    <property type="entry name" value="Helicase_ATP-bd"/>
</dbReference>
<dbReference type="InterPro" id="IPR003711">
    <property type="entry name" value="CarD-like/TRCF_RID"/>
</dbReference>
<dbReference type="PANTHER" id="PTHR47964:SF1">
    <property type="entry name" value="ATP-DEPENDENT DNA HELICASE HOMOLOG RECG, CHLOROPLASTIC"/>
    <property type="match status" value="1"/>
</dbReference>
<keyword evidence="7 9" id="KW-0238">DNA-binding</keyword>
<dbReference type="GO" id="GO:0003684">
    <property type="term" value="F:damaged DNA binding"/>
    <property type="evidence" value="ECO:0007669"/>
    <property type="project" value="InterPro"/>
</dbReference>
<evidence type="ECO:0000256" key="10">
    <source>
        <dbReference type="SAM" id="MobiDB-lite"/>
    </source>
</evidence>
<dbReference type="GO" id="GO:0000716">
    <property type="term" value="P:transcription-coupled nucleotide-excision repair, DNA damage recognition"/>
    <property type="evidence" value="ECO:0007669"/>
    <property type="project" value="UniProtKB-UniRule"/>
</dbReference>
<reference evidence="13 14" key="1">
    <citation type="submission" date="2017-02" db="EMBL/GenBank/DDBJ databases">
        <title>Complete genome sequence of Brachyspira hampsonii genomovar I strain NSH-16 (ATCC BAA-2463).</title>
        <authorList>
            <person name="Mirajkar N.S."/>
            <person name="Gebhart C.J."/>
        </authorList>
    </citation>
    <scope>NUCLEOTIDE SEQUENCE [LARGE SCALE GENOMIC DNA]</scope>
    <source>
        <strain evidence="13 14">NSH-16</strain>
    </source>
</reference>
<evidence type="ECO:0000259" key="11">
    <source>
        <dbReference type="PROSITE" id="PS51192"/>
    </source>
</evidence>
<dbReference type="InterPro" id="IPR001650">
    <property type="entry name" value="Helicase_C-like"/>
</dbReference>
<dbReference type="AlphaFoldDB" id="A0AAC9XJS2"/>
<organism evidence="13 14">
    <name type="scientific">Brachyspira hampsonii</name>
    <dbReference type="NCBI Taxonomy" id="1287055"/>
    <lineage>
        <taxon>Bacteria</taxon>
        <taxon>Pseudomonadati</taxon>
        <taxon>Spirochaetota</taxon>
        <taxon>Spirochaetia</taxon>
        <taxon>Brachyspirales</taxon>
        <taxon>Brachyspiraceae</taxon>
        <taxon>Brachyspira</taxon>
    </lineage>
</organism>
<feature type="compositionally biased region" description="Basic and acidic residues" evidence="10">
    <location>
        <begin position="442"/>
        <end position="460"/>
    </location>
</feature>
<feature type="compositionally biased region" description="Low complexity" evidence="10">
    <location>
        <begin position="429"/>
        <end position="439"/>
    </location>
</feature>
<keyword evidence="14" id="KW-1185">Reference proteome</keyword>
<dbReference type="InterPro" id="IPR037235">
    <property type="entry name" value="TRCF-like_C_D7"/>
</dbReference>
<evidence type="ECO:0000313" key="13">
    <source>
        <dbReference type="EMBL" id="ASJ20666.1"/>
    </source>
</evidence>
<dbReference type="NCBIfam" id="TIGR00580">
    <property type="entry name" value="mfd"/>
    <property type="match status" value="1"/>
</dbReference>
<dbReference type="KEGG" id="bhp:BHAMNSH16_02960"/>
<sequence>MYNNESIYSELIEKFSKSEEFVNFDIKKTKSITGLKGGSDSLFFASIFNTESILIIKENESDAMLLSQSLNFYNIPNYYFPDYDTVPFTKMSPITDIAQERINILYKLINKEKCIIITTINAVTRKLPNRNDLKKLPIYLNVGDKLDLDNLRLTLYDLGYVIEREVAEKGTASVRGSIVDVFSVEYDNPIRIELFDDEIESIRLFNIEDGRSFKTAENIIIYPVREAVYSDSAVNEFLNSNDINDEIKDNIIKRKYFAGSENLLPIFYTNLETIFDYFDYGYVFIDDALKLKNKFITIIDTIKENFNDIDNIFNIIEDIYKLYIDNNYLSEIVKKSINISPFITDADIYKFNFLEGVSFKSRLTDFLDYVKEYREKDYLIILSTGHHDQALRFYKIMQDLSPIIITENEIQEDEEKVSEDKENNDNKEIINNSIENTENNNEDNKEIILEDNNKKEETKKDYSKNENNFYIITTQSSSGFIKDDIKTIFMADWEVFGRKRKKVRKIPKVNKNLIETFVDLNVGDYAVHVNYGIGKYLGLTRKMSNGKEKDYITLEYAKGDKLYIPVEQMNFVQKYISGHGEAPKLTLLGGSAWDKIKSKAREDALATARELIKLYAIRSNIRGNVYGADTQWQDDFEASFRYEETVDQLRAINDIKEDMESGKMMDRLVCGDVGFGKTEVAFRAVFKAIMAGKQCAILCPTTILSQQHYNNAKKRFEDFPIRIEVLNRFVTSRQAKRNKELLKTGSCDLIVGTHMLLSKDIEFKNLGLIVIDEEQRFGVKHKEALKKLRLETDVLTLSATPIPRTLNMALTGIRDISIIETPPLNRIPVKTFVTEFSEEAVVNAIERELKREGQVFYLYNRIDTIESFALMIKKLCPKARICVAHGRMTGHQLEKIMEDFINHKYDILVSTTIIENGIDIPNANTILIDNANKLGLSELYQLRGRVGRSDREAYAYMFYPSDLALTEVAYKRLEAISEHTDLGAGFKIAMRDLEIRGAGNILGKEQSGMIYQVGYELYTQMLEEAANEYKGEIKEVTFDTVIDLKHNLFIPDSYIADSKEKISAYKLIMRSQSDEDIEYSKEFMTDKYGKLPKELEDIFNIAKLKIILKRIRILSVIEGQYNIYLKLDKLSKIDTDKLVKLINTKNSGVYFDKDNLNQLIIPVVNEKENDIEWKLEKIKNVILAIESENYTEDTNSQNKSNENTENKEDNKKEEHSKMSIVEANIKNNKNNKKRIISRRSPKLIKVNKK</sequence>
<dbReference type="Proteomes" id="UP000264880">
    <property type="component" value="Chromosome"/>
</dbReference>
<keyword evidence="5" id="KW-0347">Helicase</keyword>
<evidence type="ECO:0000256" key="5">
    <source>
        <dbReference type="ARBA" id="ARBA00022806"/>
    </source>
</evidence>
<evidence type="ECO:0000313" key="14">
    <source>
        <dbReference type="Proteomes" id="UP000264880"/>
    </source>
</evidence>
<dbReference type="Gene3D" id="3.90.1150.50">
    <property type="entry name" value="Transcription-repair-coupling factor, D7 domain"/>
    <property type="match status" value="1"/>
</dbReference>
<dbReference type="EC" id="3.6.4.-" evidence="9"/>
<evidence type="ECO:0000259" key="12">
    <source>
        <dbReference type="PROSITE" id="PS51194"/>
    </source>
</evidence>
<dbReference type="Gene3D" id="3.40.50.300">
    <property type="entry name" value="P-loop containing nucleotide triphosphate hydrolases"/>
    <property type="match status" value="2"/>
</dbReference>
<dbReference type="GO" id="GO:0006355">
    <property type="term" value="P:regulation of DNA-templated transcription"/>
    <property type="evidence" value="ECO:0007669"/>
    <property type="project" value="UniProtKB-UniRule"/>
</dbReference>
<evidence type="ECO:0000256" key="7">
    <source>
        <dbReference type="ARBA" id="ARBA00023125"/>
    </source>
</evidence>
<feature type="region of interest" description="Disordered" evidence="10">
    <location>
        <begin position="1192"/>
        <end position="1249"/>
    </location>
</feature>
<evidence type="ECO:0000256" key="2">
    <source>
        <dbReference type="ARBA" id="ARBA00022741"/>
    </source>
</evidence>
<dbReference type="InterPro" id="IPR041471">
    <property type="entry name" value="UvrB_inter"/>
</dbReference>
<dbReference type="SMART" id="SM00982">
    <property type="entry name" value="TRCF"/>
    <property type="match status" value="1"/>
</dbReference>
<dbReference type="RefSeq" id="WP_069731743.1">
    <property type="nucleotide sequence ID" value="NZ_CP019914.1"/>
</dbReference>
<feature type="domain" description="Helicase C-terminal" evidence="12">
    <location>
        <begin position="828"/>
        <end position="994"/>
    </location>
</feature>
<comment type="similarity">
    <text evidence="9">In the N-terminal section; belongs to the UvrB family.</text>
</comment>
<dbReference type="Pfam" id="PF02559">
    <property type="entry name" value="CarD_TRCF_RID"/>
    <property type="match status" value="1"/>
</dbReference>
<dbReference type="Pfam" id="PF00271">
    <property type="entry name" value="Helicase_C"/>
    <property type="match status" value="1"/>
</dbReference>
<dbReference type="Pfam" id="PF03461">
    <property type="entry name" value="TRCF"/>
    <property type="match status" value="1"/>
</dbReference>